<feature type="coiled-coil region" evidence="4">
    <location>
        <begin position="357"/>
        <end position="391"/>
    </location>
</feature>
<feature type="compositionally biased region" description="Basic and acidic residues" evidence="5">
    <location>
        <begin position="636"/>
        <end position="706"/>
    </location>
</feature>
<dbReference type="AlphaFoldDB" id="A0A498M824"/>
<dbReference type="InterPro" id="IPR045058">
    <property type="entry name" value="GIMA/IAN/Toc"/>
</dbReference>
<dbReference type="SUPFAM" id="SSF52540">
    <property type="entry name" value="P-loop containing nucleoside triphosphate hydrolases"/>
    <property type="match status" value="1"/>
</dbReference>
<evidence type="ECO:0000259" key="6">
    <source>
        <dbReference type="PROSITE" id="PS51720"/>
    </source>
</evidence>
<dbReference type="InterPro" id="IPR027417">
    <property type="entry name" value="P-loop_NTPase"/>
</dbReference>
<reference evidence="7 8" key="1">
    <citation type="submission" date="2018-03" db="EMBL/GenBank/DDBJ databases">
        <title>Draft genome sequence of Rohu Carp (Labeo rohita).</title>
        <authorList>
            <person name="Das P."/>
            <person name="Kushwaha B."/>
            <person name="Joshi C.G."/>
            <person name="Kumar D."/>
            <person name="Nagpure N.S."/>
            <person name="Sahoo L."/>
            <person name="Das S.P."/>
            <person name="Bit A."/>
            <person name="Patnaik S."/>
            <person name="Meher P.K."/>
            <person name="Jayasankar P."/>
            <person name="Koringa P.G."/>
            <person name="Patel N.V."/>
            <person name="Hinsu A.T."/>
            <person name="Kumar R."/>
            <person name="Pandey M."/>
            <person name="Agarwal S."/>
            <person name="Srivastava S."/>
            <person name="Singh M."/>
            <person name="Iquebal M.A."/>
            <person name="Jaiswal S."/>
            <person name="Angadi U.B."/>
            <person name="Kumar N."/>
            <person name="Raza M."/>
            <person name="Shah T.M."/>
            <person name="Rai A."/>
            <person name="Jena J.K."/>
        </authorList>
    </citation>
    <scope>NUCLEOTIDE SEQUENCE [LARGE SCALE GENOMIC DNA]</scope>
    <source>
        <strain evidence="7">DASCIFA01</strain>
        <tissue evidence="7">Testis</tissue>
    </source>
</reference>
<evidence type="ECO:0000256" key="2">
    <source>
        <dbReference type="ARBA" id="ARBA00022741"/>
    </source>
</evidence>
<keyword evidence="8" id="KW-1185">Reference proteome</keyword>
<evidence type="ECO:0000313" key="8">
    <source>
        <dbReference type="Proteomes" id="UP000290572"/>
    </source>
</evidence>
<evidence type="ECO:0000313" key="7">
    <source>
        <dbReference type="EMBL" id="RXN15606.1"/>
    </source>
</evidence>
<evidence type="ECO:0000256" key="1">
    <source>
        <dbReference type="ARBA" id="ARBA00008535"/>
    </source>
</evidence>
<evidence type="ECO:0000256" key="4">
    <source>
        <dbReference type="SAM" id="Coils"/>
    </source>
</evidence>
<accession>A0A498M824</accession>
<evidence type="ECO:0000256" key="5">
    <source>
        <dbReference type="SAM" id="MobiDB-lite"/>
    </source>
</evidence>
<gene>
    <name evidence="7" type="ORF">ROHU_008691</name>
</gene>
<feature type="domain" description="AIG1-type G" evidence="6">
    <location>
        <begin position="394"/>
        <end position="595"/>
    </location>
</feature>
<dbReference type="EMBL" id="QBIY01012839">
    <property type="protein sequence ID" value="RXN15606.1"/>
    <property type="molecule type" value="Genomic_DNA"/>
</dbReference>
<dbReference type="FunFam" id="3.40.50.300:FF:000366">
    <property type="entry name" value="GTPase, IMAP family member 2"/>
    <property type="match status" value="1"/>
</dbReference>
<dbReference type="CDD" id="cd01852">
    <property type="entry name" value="AIG1"/>
    <property type="match status" value="1"/>
</dbReference>
<dbReference type="PANTHER" id="PTHR10903:SF170">
    <property type="entry name" value="GTPASE IMAP FAMILY MEMBER 7"/>
    <property type="match status" value="1"/>
</dbReference>
<dbReference type="PROSITE" id="PS51720">
    <property type="entry name" value="G_AIG1"/>
    <property type="match status" value="1"/>
</dbReference>
<dbReference type="Pfam" id="PF04548">
    <property type="entry name" value="AIG1"/>
    <property type="match status" value="3"/>
</dbReference>
<dbReference type="PANTHER" id="PTHR10903">
    <property type="entry name" value="GTPASE, IMAP FAMILY MEMBER-RELATED"/>
    <property type="match status" value="1"/>
</dbReference>
<feature type="region of interest" description="Disordered" evidence="5">
    <location>
        <begin position="636"/>
        <end position="722"/>
    </location>
</feature>
<protein>
    <submittedName>
        <fullName evidence="7">GTPase IMAP family member 8-like protein</fullName>
    </submittedName>
</protein>
<feature type="compositionally biased region" description="Basic and acidic residues" evidence="5">
    <location>
        <begin position="139"/>
        <end position="164"/>
    </location>
</feature>
<organism evidence="7 8">
    <name type="scientific">Labeo rohita</name>
    <name type="common">Indian major carp</name>
    <name type="synonym">Cyprinus rohita</name>
    <dbReference type="NCBI Taxonomy" id="84645"/>
    <lineage>
        <taxon>Eukaryota</taxon>
        <taxon>Metazoa</taxon>
        <taxon>Chordata</taxon>
        <taxon>Craniata</taxon>
        <taxon>Vertebrata</taxon>
        <taxon>Euteleostomi</taxon>
        <taxon>Actinopterygii</taxon>
        <taxon>Neopterygii</taxon>
        <taxon>Teleostei</taxon>
        <taxon>Ostariophysi</taxon>
        <taxon>Cypriniformes</taxon>
        <taxon>Cyprinidae</taxon>
        <taxon>Labeoninae</taxon>
        <taxon>Labeonini</taxon>
        <taxon>Labeo</taxon>
    </lineage>
</organism>
<dbReference type="InterPro" id="IPR006703">
    <property type="entry name" value="G_AIG1"/>
</dbReference>
<proteinExistence type="inferred from homology"/>
<feature type="compositionally biased region" description="Basic residues" evidence="5">
    <location>
        <begin position="710"/>
        <end position="722"/>
    </location>
</feature>
<dbReference type="GO" id="GO:0005525">
    <property type="term" value="F:GTP binding"/>
    <property type="evidence" value="ECO:0007669"/>
    <property type="project" value="UniProtKB-KW"/>
</dbReference>
<keyword evidence="4" id="KW-0175">Coiled coil</keyword>
<feature type="region of interest" description="Disordered" evidence="5">
    <location>
        <begin position="125"/>
        <end position="164"/>
    </location>
</feature>
<comment type="similarity">
    <text evidence="1">Belongs to the TRAFAC class TrmE-Era-EngA-EngB-Septin-like GTPase superfamily. AIG1/Toc34/Toc159-like paraseptin GTPase family. IAN subfamily.</text>
</comment>
<dbReference type="Proteomes" id="UP000290572">
    <property type="component" value="Unassembled WGS sequence"/>
</dbReference>
<keyword evidence="3" id="KW-0342">GTP-binding</keyword>
<name>A0A498M824_LABRO</name>
<dbReference type="STRING" id="84645.A0A498M824"/>
<keyword evidence="2" id="KW-0547">Nucleotide-binding</keyword>
<dbReference type="Gene3D" id="3.40.50.300">
    <property type="entry name" value="P-loop containing nucleotide triphosphate hydrolases"/>
    <property type="match status" value="3"/>
</dbReference>
<sequence length="722" mass="83685">MRAYVSLSAPGPHAFVLILQYKDFTEEDMRRMKHVLKRFSEEAIKRSIVITTDKAAHVSKMISLFKSDSNKLVQQLTEECGGGHIQFDERKPELQSDIFKMFDTILEENKEEYLTCDIFHDVQETSVDREQSNSNDSVRSAEENKNSSNHEDDGKPEEKERSDKVSATKLNLVLCGSDGSLKVSVSKLLQEKKINLSYQIESSEECVRSDIEIHGHQISLVELPALSRLSEEEVMRQTLNCVSLCDPGVHMFIIIIPVAPLTDGDKAEIEKIQKTFYSKKHFLLLFTTDLTVEASVTDFVKSSTESQMLIRLHGGQYRVMGLKEPENSRQIPGLLDYIENLKIEPYSLQMYVKAQKNSVRHELKEQYEEKLKRMEKEMTELQEKIQSRGDEADDLCLRIVLIGRTGNGKSATGNTILGQKEFHSQLSIDSVTTVCEKRVGEVDGRSVAVVDTPGLFDTMLKNEQVVEEIVKCVSLSSPGPHVFVIVLSVGRFTNEETDTVDLIKKIFGPKSAQFSIVLFTRGDGLEDESIEDYVKRSTNAELKKLIRDCGNRFLVFNNREKENKTQVIRLLKMIEEVKSSNQGQYFTNSMFEDAEMSIKKRMEEILKEREREIQAQNEALKAKYEMEKKNLMKRLEEEKQRSDEERMKMENQLREKEEKLKKEFEEKEKTEQKKREIENQKQLEVEKQQRAEYNQKIEEMKRETENQRSLYKKTAKRERRRR</sequence>
<evidence type="ECO:0000256" key="3">
    <source>
        <dbReference type="ARBA" id="ARBA00023134"/>
    </source>
</evidence>
<comment type="caution">
    <text evidence="7">The sequence shown here is derived from an EMBL/GenBank/DDBJ whole genome shotgun (WGS) entry which is preliminary data.</text>
</comment>